<dbReference type="PROSITE" id="PS00028">
    <property type="entry name" value="ZINC_FINGER_C2H2_1"/>
    <property type="match status" value="2"/>
</dbReference>
<dbReference type="EMBL" id="JBHFQA010000002">
    <property type="protein sequence ID" value="KAL2102419.1"/>
    <property type="molecule type" value="Genomic_DNA"/>
</dbReference>
<evidence type="ECO:0000313" key="2">
    <source>
        <dbReference type="EMBL" id="KAL2102419.1"/>
    </source>
</evidence>
<dbReference type="AlphaFoldDB" id="A0ABD1KTD1"/>
<gene>
    <name evidence="2" type="ORF">ACEWY4_001587</name>
</gene>
<organism evidence="2 3">
    <name type="scientific">Coilia grayii</name>
    <name type="common">Gray's grenadier anchovy</name>
    <dbReference type="NCBI Taxonomy" id="363190"/>
    <lineage>
        <taxon>Eukaryota</taxon>
        <taxon>Metazoa</taxon>
        <taxon>Chordata</taxon>
        <taxon>Craniata</taxon>
        <taxon>Vertebrata</taxon>
        <taxon>Euteleostomi</taxon>
        <taxon>Actinopterygii</taxon>
        <taxon>Neopterygii</taxon>
        <taxon>Teleostei</taxon>
        <taxon>Clupei</taxon>
        <taxon>Clupeiformes</taxon>
        <taxon>Clupeoidei</taxon>
        <taxon>Engraulidae</taxon>
        <taxon>Coilinae</taxon>
        <taxon>Coilia</taxon>
    </lineage>
</organism>
<evidence type="ECO:0000259" key="1">
    <source>
        <dbReference type="PROSITE" id="PS00028"/>
    </source>
</evidence>
<accession>A0ABD1KTD1</accession>
<evidence type="ECO:0000313" key="3">
    <source>
        <dbReference type="Proteomes" id="UP001591681"/>
    </source>
</evidence>
<dbReference type="Proteomes" id="UP001591681">
    <property type="component" value="Unassembled WGS sequence"/>
</dbReference>
<feature type="domain" description="C2H2-type" evidence="1">
    <location>
        <begin position="4"/>
        <end position="25"/>
    </location>
</feature>
<dbReference type="SMART" id="SM00355">
    <property type="entry name" value="ZnF_C2H2"/>
    <property type="match status" value="2"/>
</dbReference>
<comment type="caution">
    <text evidence="2">The sequence shown here is derived from an EMBL/GenBank/DDBJ whole genome shotgun (WGS) entry which is preliminary data.</text>
</comment>
<dbReference type="PANTHER" id="PTHR31912">
    <property type="entry name" value="IP13529P"/>
    <property type="match status" value="1"/>
</dbReference>
<dbReference type="PANTHER" id="PTHR31912:SF34">
    <property type="entry name" value="NOTOCHORD-RELATED PROTEIN"/>
    <property type="match status" value="1"/>
</dbReference>
<name>A0ABD1KTD1_9TELE</name>
<reference evidence="2 3" key="1">
    <citation type="submission" date="2024-09" db="EMBL/GenBank/DDBJ databases">
        <title>A chromosome-level genome assembly of Gray's grenadier anchovy, Coilia grayii.</title>
        <authorList>
            <person name="Fu Z."/>
        </authorList>
    </citation>
    <scope>NUCLEOTIDE SEQUENCE [LARGE SCALE GENOMIC DNA]</scope>
    <source>
        <strain evidence="2">G4</strain>
        <tissue evidence="2">Muscle</tissue>
    </source>
</reference>
<feature type="domain" description="C2H2-type" evidence="1">
    <location>
        <begin position="37"/>
        <end position="60"/>
    </location>
</feature>
<sequence length="814" mass="93190">MFTCYICKVRYRNCSVLFQHLKFSHALYPSRTLRLKCGEHDCSAVFYTYSGYKKHLLKIHGDNVYLNSDDNMDNVTSNVSSYDEMPSSSSPVSSVAPPKKKLLLDMCSSLIAEVQASGLSGSTVESLVSSMEEIVNGAYSEAEDAVLACISSEVAEQTLGKVQDCFANLDNPFSHLNTETKRQRHFQKKWKIVKPVEHVLGVRFDVRRDRTTGIYSEIPVNDKFTYVPILGTLESMFTNQELCNCFQQVKVHENGIFKDINDGSYFRSHPLFSQQKHALQIQLYYDDFETANPLGSKKGIHKLGCVYFTLRNLPAKLNSVLMNIHLVALFHSDDLKKYGFGPILQPLLNDLKLLETEGIQVPFSDTPLRGTVIQVTGDNLAIHGLFGMVESFSAAYCCRFCLTDKDSLQSVFSEDDPGLVFRTRELNLEHCNAVAQNCSLVHSFGVKRPCPLNALQFFNSSDNYAVDVMHDLLEGVVQYELKLFFQYLVRDSISLNSLSERIHRFNYGFSERKNRPSTVKVDDGGNDLGLNAIQSWCLLRNTPLIFGDIVEEDNNYWHVILLLIQIVNIVFSPIITEGMTYYLKNLISDHHKLFKSVFANKRLIPKHHLMIHYPKCIRKIGPLIHMWCMRYEGKHNFFKRCEKNFKNITKTLVNKHQNQLAFHWEQFYFKRFQFGPIKRILTCDLEGSEALGSCQALNVTSVCTVSTTSWVRNYGSEYHIGMFVCASTENEMPVFKKIANIIIKDDEAFLLTTDVNTMYFNDHLNGFRIEELDDKFTVICLSDLTYYRPYDGQFSSANDDIYCAILLFCMRCTF</sequence>
<keyword evidence="3" id="KW-1185">Reference proteome</keyword>
<proteinExistence type="predicted"/>
<dbReference type="InterPro" id="IPR013087">
    <property type="entry name" value="Znf_C2H2_type"/>
</dbReference>
<protein>
    <recommendedName>
        <fullName evidence="1">C2H2-type domain-containing protein</fullName>
    </recommendedName>
</protein>